<dbReference type="Pfam" id="PF01663">
    <property type="entry name" value="Phosphodiest"/>
    <property type="match status" value="1"/>
</dbReference>
<name>A0ABD5R814_9EURY</name>
<proteinExistence type="predicted"/>
<comment type="caution">
    <text evidence="2">The sequence shown here is derived from an EMBL/GenBank/DDBJ whole genome shotgun (WGS) entry which is preliminary data.</text>
</comment>
<feature type="compositionally biased region" description="Acidic residues" evidence="1">
    <location>
        <begin position="496"/>
        <end position="506"/>
    </location>
</feature>
<reference evidence="2 3" key="1">
    <citation type="journal article" date="2019" name="Int. J. Syst. Evol. Microbiol.">
        <title>The Global Catalogue of Microorganisms (GCM) 10K type strain sequencing project: providing services to taxonomists for standard genome sequencing and annotation.</title>
        <authorList>
            <consortium name="The Broad Institute Genomics Platform"/>
            <consortium name="The Broad Institute Genome Sequencing Center for Infectious Disease"/>
            <person name="Wu L."/>
            <person name="Ma J."/>
        </authorList>
    </citation>
    <scope>NUCLEOTIDE SEQUENCE [LARGE SCALE GENOMIC DNA]</scope>
    <source>
        <strain evidence="2 3">CGMCC 1.12237</strain>
    </source>
</reference>
<accession>A0ABD5R814</accession>
<evidence type="ECO:0000313" key="3">
    <source>
        <dbReference type="Proteomes" id="UP001596201"/>
    </source>
</evidence>
<dbReference type="Proteomes" id="UP001596201">
    <property type="component" value="Unassembled WGS sequence"/>
</dbReference>
<gene>
    <name evidence="2" type="ORF">ACFPJ5_04190</name>
</gene>
<dbReference type="PANTHER" id="PTHR10151">
    <property type="entry name" value="ECTONUCLEOTIDE PYROPHOSPHATASE/PHOSPHODIESTERASE"/>
    <property type="match status" value="1"/>
</dbReference>
<dbReference type="SUPFAM" id="SSF53649">
    <property type="entry name" value="Alkaline phosphatase-like"/>
    <property type="match status" value="1"/>
</dbReference>
<dbReference type="Gene3D" id="3.40.720.10">
    <property type="entry name" value="Alkaline Phosphatase, subunit A"/>
    <property type="match status" value="1"/>
</dbReference>
<dbReference type="EMBL" id="JBHSKX010000001">
    <property type="protein sequence ID" value="MFC5366125.1"/>
    <property type="molecule type" value="Genomic_DNA"/>
</dbReference>
<dbReference type="InterPro" id="IPR017850">
    <property type="entry name" value="Alkaline_phosphatase_core_sf"/>
</dbReference>
<dbReference type="PANTHER" id="PTHR10151:SF120">
    <property type="entry name" value="BIS(5'-ADENOSYL)-TRIPHOSPHATASE"/>
    <property type="match status" value="1"/>
</dbReference>
<sequence length="517" mass="56950">MDLLVVGLDGLSYNMLDRFEVDTPYLDSVRESGVSGDLMSVDTPTTVPAWTSFATGTDPGTHGITNMLRQESDYSTGPARPNRTQPAIYDFLDSGVFVNLPASVGRVPAGDDSHLVSAFLAKDKADAVPAELKSLDSYDDYILDHDRSLKMRPNAYLEHVLEITTQRHRFAREAFETYDPRVGFVLFSTPDWGGHILSNLSSDAKRQEFYSTLVELVDEKTADLADLADNVALMSDHGFEHKDTNLHVGEWLHDEGYFVEADTGTGWTDVAVGGAKAVAKRSDALYSVIRKVHNLIMGTSVGSQLESAASPQIDYPNSDAWQLRYGCIYVNDERFDHPTVDDPDALRREIRDGLREVRDDEGDEIFRDVLLPQEVYEDPGPQAPDVICRPAQHCFPITLWSPTGGVTSGTDNYEHRYRGIVAVDGPAFADGEDGVAEEIEGMSIVDMLPTLLAALGDPISPGFDGEVRTDLLADGTPDPTVLTRDEIPPALTREDDVGDDDREDEVEQRLADLGYME</sequence>
<feature type="region of interest" description="Disordered" evidence="1">
    <location>
        <begin position="474"/>
        <end position="517"/>
    </location>
</feature>
<evidence type="ECO:0000313" key="2">
    <source>
        <dbReference type="EMBL" id="MFC5366125.1"/>
    </source>
</evidence>
<organism evidence="2 3">
    <name type="scientific">Salinirubrum litoreum</name>
    <dbReference type="NCBI Taxonomy" id="1126234"/>
    <lineage>
        <taxon>Archaea</taxon>
        <taxon>Methanobacteriati</taxon>
        <taxon>Methanobacteriota</taxon>
        <taxon>Stenosarchaea group</taxon>
        <taxon>Halobacteria</taxon>
        <taxon>Halobacteriales</taxon>
        <taxon>Haloferacaceae</taxon>
        <taxon>Salinirubrum</taxon>
    </lineage>
</organism>
<dbReference type="RefSeq" id="WP_227228517.1">
    <property type="nucleotide sequence ID" value="NZ_JAJCVJ010000001.1"/>
</dbReference>
<protein>
    <submittedName>
        <fullName evidence="2">Alkaline phosphatase family protein</fullName>
    </submittedName>
</protein>
<feature type="compositionally biased region" description="Basic and acidic residues" evidence="1">
    <location>
        <begin position="483"/>
        <end position="495"/>
    </location>
</feature>
<evidence type="ECO:0000256" key="1">
    <source>
        <dbReference type="SAM" id="MobiDB-lite"/>
    </source>
</evidence>
<keyword evidence="3" id="KW-1185">Reference proteome</keyword>
<dbReference type="GO" id="GO:0016787">
    <property type="term" value="F:hydrolase activity"/>
    <property type="evidence" value="ECO:0007669"/>
    <property type="project" value="UniProtKB-ARBA"/>
</dbReference>
<dbReference type="AlphaFoldDB" id="A0ABD5R814"/>
<dbReference type="InterPro" id="IPR002591">
    <property type="entry name" value="Phosphodiest/P_Trfase"/>
</dbReference>